<dbReference type="GO" id="GO:0004806">
    <property type="term" value="F:triacylglycerol lipase activity"/>
    <property type="evidence" value="ECO:0007669"/>
    <property type="project" value="TreeGrafter"/>
</dbReference>
<proteinExistence type="predicted"/>
<dbReference type="EMBL" id="AZFF01000003">
    <property type="protein sequence ID" value="KRL56561.1"/>
    <property type="molecule type" value="Genomic_DNA"/>
</dbReference>
<organism evidence="2 3">
    <name type="scientific">Furfurilactobacillus rossiae DSM 15814</name>
    <dbReference type="NCBI Taxonomy" id="1114972"/>
    <lineage>
        <taxon>Bacteria</taxon>
        <taxon>Bacillati</taxon>
        <taxon>Bacillota</taxon>
        <taxon>Bacilli</taxon>
        <taxon>Lactobacillales</taxon>
        <taxon>Lactobacillaceae</taxon>
        <taxon>Furfurilactobacillus</taxon>
    </lineage>
</organism>
<gene>
    <name evidence="2" type="ORF">FD35_GL001655</name>
</gene>
<evidence type="ECO:0000313" key="3">
    <source>
        <dbReference type="Proteomes" id="UP000051999"/>
    </source>
</evidence>
<dbReference type="Proteomes" id="UP000051999">
    <property type="component" value="Unassembled WGS sequence"/>
</dbReference>
<dbReference type="InterPro" id="IPR000073">
    <property type="entry name" value="AB_hydrolase_1"/>
</dbReference>
<reference evidence="2 3" key="1">
    <citation type="journal article" date="2015" name="Genome Announc.">
        <title>Expanding the biotechnology potential of lactobacilli through comparative genomics of 213 strains and associated genera.</title>
        <authorList>
            <person name="Sun Z."/>
            <person name="Harris H.M."/>
            <person name="McCann A."/>
            <person name="Guo C."/>
            <person name="Argimon S."/>
            <person name="Zhang W."/>
            <person name="Yang X."/>
            <person name="Jeffery I.B."/>
            <person name="Cooney J.C."/>
            <person name="Kagawa T.F."/>
            <person name="Liu W."/>
            <person name="Song Y."/>
            <person name="Salvetti E."/>
            <person name="Wrobel A."/>
            <person name="Rasinkangas P."/>
            <person name="Parkhill J."/>
            <person name="Rea M.C."/>
            <person name="O'Sullivan O."/>
            <person name="Ritari J."/>
            <person name="Douillard F.P."/>
            <person name="Paul Ross R."/>
            <person name="Yang R."/>
            <person name="Briner A.E."/>
            <person name="Felis G.E."/>
            <person name="de Vos W.M."/>
            <person name="Barrangou R."/>
            <person name="Klaenhammer T.R."/>
            <person name="Caufield P.W."/>
            <person name="Cui Y."/>
            <person name="Zhang H."/>
            <person name="O'Toole P.W."/>
        </authorList>
    </citation>
    <scope>NUCLEOTIDE SEQUENCE [LARGE SCALE GENOMIC DNA]</scope>
    <source>
        <strain evidence="2 3">DSM 15814</strain>
    </source>
</reference>
<dbReference type="STRING" id="1114972.FD35_GL001655"/>
<protein>
    <submittedName>
        <fullName evidence="2">Alpha beta fold family hydrolase</fullName>
    </submittedName>
</protein>
<dbReference type="PANTHER" id="PTHR43433">
    <property type="entry name" value="HYDROLASE, ALPHA/BETA FOLD FAMILY PROTEIN"/>
    <property type="match status" value="1"/>
</dbReference>
<dbReference type="SUPFAM" id="SSF53474">
    <property type="entry name" value="alpha/beta-Hydrolases"/>
    <property type="match status" value="1"/>
</dbReference>
<dbReference type="AlphaFoldDB" id="A0A0R1RJ51"/>
<dbReference type="InterPro" id="IPR050471">
    <property type="entry name" value="AB_hydrolase"/>
</dbReference>
<dbReference type="RefSeq" id="WP_017262194.1">
    <property type="nucleotide sequence ID" value="NZ_AUAW01000005.1"/>
</dbReference>
<dbReference type="InterPro" id="IPR029058">
    <property type="entry name" value="AB_hydrolase_fold"/>
</dbReference>
<name>A0A0R1RJ51_9LACO</name>
<dbReference type="PANTHER" id="PTHR43433:SF5">
    <property type="entry name" value="AB HYDROLASE-1 DOMAIN-CONTAINING PROTEIN"/>
    <property type="match status" value="1"/>
</dbReference>
<evidence type="ECO:0000313" key="2">
    <source>
        <dbReference type="EMBL" id="KRL56561.1"/>
    </source>
</evidence>
<dbReference type="OrthoDB" id="9805423at2"/>
<feature type="domain" description="AB hydrolase-1" evidence="1">
    <location>
        <begin position="20"/>
        <end position="135"/>
    </location>
</feature>
<dbReference type="PATRIC" id="fig|1114972.6.peg.1681"/>
<keyword evidence="2" id="KW-0378">Hydrolase</keyword>
<accession>A0A0R1RJ51</accession>
<dbReference type="Pfam" id="PF00561">
    <property type="entry name" value="Abhydrolase_1"/>
    <property type="match status" value="1"/>
</dbReference>
<comment type="caution">
    <text evidence="2">The sequence shown here is derived from an EMBL/GenBank/DDBJ whole genome shotgun (WGS) entry which is preliminary data.</text>
</comment>
<dbReference type="GO" id="GO:0046503">
    <property type="term" value="P:glycerolipid catabolic process"/>
    <property type="evidence" value="ECO:0007669"/>
    <property type="project" value="TreeGrafter"/>
</dbReference>
<dbReference type="eggNOG" id="COG0596">
    <property type="taxonomic scope" value="Bacteria"/>
</dbReference>
<keyword evidence="3" id="KW-1185">Reference proteome</keyword>
<sequence>MFVKTNDETQLYVNKIGQGPVLILVPGANGTGDIFGQTTQFLKANFTVITYDRRGYGQTIPGVPLPDEAKNPNSSFRIKADVDDVLTLADTFNPLTPVYLMGSSSGSIVAAEAFANAPARFAKVAIHECPLTTVLDDNGALGNTTNNLVQRVLKGDFSAVTDLFNQMHIQPLDAQMMGLAPDSHPDKEKMKSMLFWLQYESSQYTSQIIDWQIFADHRNQVVLLNGTDSVGFLPQKVDETIGQKIDVQITTIPGGHLGYAQKPQGFANKLTESLLDK</sequence>
<dbReference type="Gene3D" id="3.40.50.1820">
    <property type="entry name" value="alpha/beta hydrolase"/>
    <property type="match status" value="1"/>
</dbReference>
<evidence type="ECO:0000259" key="1">
    <source>
        <dbReference type="Pfam" id="PF00561"/>
    </source>
</evidence>